<keyword evidence="2" id="KW-1185">Reference proteome</keyword>
<evidence type="ECO:0000313" key="2">
    <source>
        <dbReference type="Proteomes" id="UP000789570"/>
    </source>
</evidence>
<protein>
    <submittedName>
        <fullName evidence="1">4260_t:CDS:1</fullName>
    </submittedName>
</protein>
<dbReference type="AlphaFoldDB" id="A0A9N8WCM6"/>
<comment type="caution">
    <text evidence="1">The sequence shown here is derived from an EMBL/GenBank/DDBJ whole genome shotgun (WGS) entry which is preliminary data.</text>
</comment>
<name>A0A9N8WCM6_9GLOM</name>
<organism evidence="1 2">
    <name type="scientific">Funneliformis caledonium</name>
    <dbReference type="NCBI Taxonomy" id="1117310"/>
    <lineage>
        <taxon>Eukaryota</taxon>
        <taxon>Fungi</taxon>
        <taxon>Fungi incertae sedis</taxon>
        <taxon>Mucoromycota</taxon>
        <taxon>Glomeromycotina</taxon>
        <taxon>Glomeromycetes</taxon>
        <taxon>Glomerales</taxon>
        <taxon>Glomeraceae</taxon>
        <taxon>Funneliformis</taxon>
    </lineage>
</organism>
<accession>A0A9N8WCM6</accession>
<gene>
    <name evidence="1" type="ORF">FCALED_LOCUS2583</name>
</gene>
<proteinExistence type="predicted"/>
<dbReference type="CDD" id="cd00084">
    <property type="entry name" value="HMG-box_SF"/>
    <property type="match status" value="1"/>
</dbReference>
<sequence>MHSDRIIHRSLLDSINGNIVVLKPDYVFLMWKLPTRIISPNDAYNLFRDNYLEATRSIQRDLNVDKEIAEAWKNADDKVRKEYEKLCFLNKIPHPSTLPCIITTLIDRLDFCLINIPRLTARNVPRLRARNEYHNLTNNHRTGRP</sequence>
<dbReference type="InterPro" id="IPR036910">
    <property type="entry name" value="HMG_box_dom_sf"/>
</dbReference>
<evidence type="ECO:0000313" key="1">
    <source>
        <dbReference type="EMBL" id="CAG8478401.1"/>
    </source>
</evidence>
<dbReference type="OrthoDB" id="2447716at2759"/>
<dbReference type="EMBL" id="CAJVPQ010000403">
    <property type="protein sequence ID" value="CAG8478401.1"/>
    <property type="molecule type" value="Genomic_DNA"/>
</dbReference>
<reference evidence="1" key="1">
    <citation type="submission" date="2021-06" db="EMBL/GenBank/DDBJ databases">
        <authorList>
            <person name="Kallberg Y."/>
            <person name="Tangrot J."/>
            <person name="Rosling A."/>
        </authorList>
    </citation>
    <scope>NUCLEOTIDE SEQUENCE</scope>
    <source>
        <strain evidence="1">UK204</strain>
    </source>
</reference>
<dbReference type="Proteomes" id="UP000789570">
    <property type="component" value="Unassembled WGS sequence"/>
</dbReference>
<dbReference type="SUPFAM" id="SSF47095">
    <property type="entry name" value="HMG-box"/>
    <property type="match status" value="1"/>
</dbReference>